<name>A0ABV1H6B9_9FIRM</name>
<dbReference type="EMBL" id="JBBMFS010000004">
    <property type="protein sequence ID" value="MEQ2554692.1"/>
    <property type="molecule type" value="Genomic_DNA"/>
</dbReference>
<accession>A0ABV1H6B9</accession>
<feature type="domain" description="RelA/SpoT" evidence="2">
    <location>
        <begin position="47"/>
        <end position="178"/>
    </location>
</feature>
<dbReference type="Pfam" id="PF04607">
    <property type="entry name" value="RelA_SpoT"/>
    <property type="match status" value="1"/>
</dbReference>
<comment type="caution">
    <text evidence="3">The sequence shown here is derived from an EMBL/GenBank/DDBJ whole genome shotgun (WGS) entry which is preliminary data.</text>
</comment>
<sequence>MDNKKINPLFTKENVEKIVVPDIVKVDLLSILEEKLQKAGFYYRVAYRVKAVDSMVNKLIFKDYRRKGTENEDKKMQDLIGIRIMLYFSDDLEICMRLLDTLFVEPGKWETTENNEYEFKAMKVNGIFKLPAYLSKTIVNPSLADYVDSTFEVQVRTNSFEGWHEIEHDLRYKGSAFGIGNEALARKMNSILATLELCDDSIVQLLEDLGHQHYKDKLWCDMIRCHYRLKLDNTPMYPEIEEILNRDTELAKQFYRFDRGKTIAQLWNNTSDKGVQLNVNNIIRIVNQIGPNDERLKEVFAKRDRAAHQETENSGRRKRFEPFKTLGRYKVFQAQTYIETANLKTEDAFRKAAGYIYSWVKSRFNEVFSDIPEQVAGYSGSTPGYSVLVDYDEEKCYFKEYTTHFDTRISSRIWISEAVVKKDEKGLLFTVLNEYAEPKERYRDNENILFSRPNFYGEIADNIGICDVVRLRESVHHVDTENAAEMDSLIANPDRKFPVIVFMAADKEWTEKFDVDYFSYLVGYYAHIMFVEKAESEAFAHKYGLHAGYEDSITVFYPGEAPQTSYKSDILETRFEVIKLEQKKYWNEFGCRAYRRQLVSQIREKNVAYGAGKETKQ</sequence>
<evidence type="ECO:0000313" key="3">
    <source>
        <dbReference type="EMBL" id="MEQ2554692.1"/>
    </source>
</evidence>
<dbReference type="InterPro" id="IPR043519">
    <property type="entry name" value="NT_sf"/>
</dbReference>
<dbReference type="PANTHER" id="PTHR41773:SF1">
    <property type="entry name" value="RELA_SPOT DOMAIN-CONTAINING PROTEIN"/>
    <property type="match status" value="1"/>
</dbReference>
<gene>
    <name evidence="3" type="ORF">WMO37_06605</name>
</gene>
<dbReference type="SUPFAM" id="SSF81301">
    <property type="entry name" value="Nucleotidyltransferase"/>
    <property type="match status" value="1"/>
</dbReference>
<dbReference type="InterPro" id="IPR007685">
    <property type="entry name" value="RelA_SpoT"/>
</dbReference>
<dbReference type="Proteomes" id="UP001546774">
    <property type="component" value="Unassembled WGS sequence"/>
</dbReference>
<evidence type="ECO:0000313" key="4">
    <source>
        <dbReference type="Proteomes" id="UP001546774"/>
    </source>
</evidence>
<keyword evidence="4" id="KW-1185">Reference proteome</keyword>
<dbReference type="Gene3D" id="3.30.460.10">
    <property type="entry name" value="Beta Polymerase, domain 2"/>
    <property type="match status" value="1"/>
</dbReference>
<dbReference type="SMART" id="SM00954">
    <property type="entry name" value="RelA_SpoT"/>
    <property type="match status" value="1"/>
</dbReference>
<evidence type="ECO:0000256" key="1">
    <source>
        <dbReference type="ARBA" id="ARBA00004976"/>
    </source>
</evidence>
<proteinExistence type="predicted"/>
<dbReference type="CDD" id="cd05399">
    <property type="entry name" value="NT_Rel-Spo_like"/>
    <property type="match status" value="1"/>
</dbReference>
<reference evidence="3" key="1">
    <citation type="submission" date="2024-03" db="EMBL/GenBank/DDBJ databases">
        <title>Human intestinal bacterial collection.</title>
        <authorList>
            <person name="Pauvert C."/>
            <person name="Hitch T.C.A."/>
            <person name="Clavel T."/>
        </authorList>
    </citation>
    <scope>NUCLEOTIDE SEQUENCE [LARGE SCALE GENOMIC DNA]</scope>
    <source>
        <strain evidence="3">CLA-AA-H89B</strain>
    </source>
</reference>
<evidence type="ECO:0000259" key="2">
    <source>
        <dbReference type="SMART" id="SM00954"/>
    </source>
</evidence>
<comment type="pathway">
    <text evidence="1">Purine metabolism; ppGpp biosynthesis; ppGpp from GTP: step 1/2.</text>
</comment>
<protein>
    <recommendedName>
        <fullName evidence="2">RelA/SpoT domain-containing protein</fullName>
    </recommendedName>
</protein>
<organism evidence="3 4">
    <name type="scientific">Lachnospira intestinalis</name>
    <dbReference type="NCBI Taxonomy" id="3133158"/>
    <lineage>
        <taxon>Bacteria</taxon>
        <taxon>Bacillati</taxon>
        <taxon>Bacillota</taxon>
        <taxon>Clostridia</taxon>
        <taxon>Lachnospirales</taxon>
        <taxon>Lachnospiraceae</taxon>
        <taxon>Lachnospira</taxon>
    </lineage>
</organism>
<dbReference type="PANTHER" id="PTHR41773">
    <property type="entry name" value="GTP PYROPHOSPHATASE-RELATED"/>
    <property type="match status" value="1"/>
</dbReference>